<evidence type="ECO:0000313" key="2">
    <source>
        <dbReference type="EMBL" id="GIY46603.1"/>
    </source>
</evidence>
<sequence length="108" mass="11933">MYKKILISPISRGNKPQKEGGGRSLQGISPPPVKEGERAASFDLSPTLPLHHRLSKVSGSFLFLFEWSELSFLRWCRLINSNGHLGGKGVWEEGRLGSVLGVLEVSFQ</sequence>
<keyword evidence="3" id="KW-1185">Reference proteome</keyword>
<protein>
    <submittedName>
        <fullName evidence="2">Uncharacterized protein</fullName>
    </submittedName>
</protein>
<feature type="region of interest" description="Disordered" evidence="1">
    <location>
        <begin position="1"/>
        <end position="37"/>
    </location>
</feature>
<accession>A0AAV4TJ09</accession>
<dbReference type="EMBL" id="BPLR01011447">
    <property type="protein sequence ID" value="GIY46603.1"/>
    <property type="molecule type" value="Genomic_DNA"/>
</dbReference>
<evidence type="ECO:0000256" key="1">
    <source>
        <dbReference type="SAM" id="MobiDB-lite"/>
    </source>
</evidence>
<comment type="caution">
    <text evidence="2">The sequence shown here is derived from an EMBL/GenBank/DDBJ whole genome shotgun (WGS) entry which is preliminary data.</text>
</comment>
<gene>
    <name evidence="2" type="ORF">CEXT_433591</name>
</gene>
<dbReference type="Proteomes" id="UP001054945">
    <property type="component" value="Unassembled WGS sequence"/>
</dbReference>
<reference evidence="2 3" key="1">
    <citation type="submission" date="2021-06" db="EMBL/GenBank/DDBJ databases">
        <title>Caerostris extrusa draft genome.</title>
        <authorList>
            <person name="Kono N."/>
            <person name="Arakawa K."/>
        </authorList>
    </citation>
    <scope>NUCLEOTIDE SEQUENCE [LARGE SCALE GENOMIC DNA]</scope>
</reference>
<organism evidence="2 3">
    <name type="scientific">Caerostris extrusa</name>
    <name type="common">Bark spider</name>
    <name type="synonym">Caerostris bankana</name>
    <dbReference type="NCBI Taxonomy" id="172846"/>
    <lineage>
        <taxon>Eukaryota</taxon>
        <taxon>Metazoa</taxon>
        <taxon>Ecdysozoa</taxon>
        <taxon>Arthropoda</taxon>
        <taxon>Chelicerata</taxon>
        <taxon>Arachnida</taxon>
        <taxon>Araneae</taxon>
        <taxon>Araneomorphae</taxon>
        <taxon>Entelegynae</taxon>
        <taxon>Araneoidea</taxon>
        <taxon>Araneidae</taxon>
        <taxon>Caerostris</taxon>
    </lineage>
</organism>
<dbReference type="AlphaFoldDB" id="A0AAV4TJ09"/>
<name>A0AAV4TJ09_CAEEX</name>
<evidence type="ECO:0000313" key="3">
    <source>
        <dbReference type="Proteomes" id="UP001054945"/>
    </source>
</evidence>
<proteinExistence type="predicted"/>